<comment type="caution">
    <text evidence="4">The sequence shown here is derived from an EMBL/GenBank/DDBJ whole genome shotgun (WGS) entry which is preliminary data.</text>
</comment>
<dbReference type="PANTHER" id="PTHR10801">
    <property type="entry name" value="24-DEHYDROCHOLESTEROL REDUCTASE"/>
    <property type="match status" value="1"/>
</dbReference>
<proteinExistence type="predicted"/>
<evidence type="ECO:0000256" key="2">
    <source>
        <dbReference type="ARBA" id="ARBA00022827"/>
    </source>
</evidence>
<evidence type="ECO:0000313" key="5">
    <source>
        <dbReference type="Proteomes" id="UP000004816"/>
    </source>
</evidence>
<dbReference type="EMBL" id="ACZI02000003">
    <property type="protein sequence ID" value="ERG69186.1"/>
    <property type="molecule type" value="Genomic_DNA"/>
</dbReference>
<keyword evidence="3" id="KW-0560">Oxidoreductase</keyword>
<keyword evidence="5" id="KW-1185">Reference proteome</keyword>
<keyword evidence="1" id="KW-0285">Flavoprotein</keyword>
<gene>
    <name evidence="4" type="ORF">HMPREF9336_04330</name>
</gene>
<dbReference type="SUPFAM" id="SSF55103">
    <property type="entry name" value="FAD-linked oxidases, C-terminal domain"/>
    <property type="match status" value="1"/>
</dbReference>
<dbReference type="eggNOG" id="COG0277">
    <property type="taxonomic scope" value="Bacteria"/>
</dbReference>
<dbReference type="PANTHER" id="PTHR10801:SF0">
    <property type="entry name" value="DELTA(24)-STEROL REDUCTASE"/>
    <property type="match status" value="1"/>
</dbReference>
<dbReference type="InterPro" id="IPR016164">
    <property type="entry name" value="FAD-linked_Oxase-like_C"/>
</dbReference>
<evidence type="ECO:0000313" key="4">
    <source>
        <dbReference type="EMBL" id="ERG69186.1"/>
    </source>
</evidence>
<dbReference type="HOGENOM" id="CLU_048432_0_0_11"/>
<dbReference type="AlphaFoldDB" id="U1LMK9"/>
<keyword evidence="2" id="KW-0274">FAD</keyword>
<dbReference type="STRING" id="679197.HMPREF9336_04330"/>
<organism evidence="4 5">
    <name type="scientific">Segniliparus rugosus (strain ATCC BAA-974 / DSM 45345 / CCUG 50838 / CIP 108380 / JCM 13579 / CDC 945)</name>
    <dbReference type="NCBI Taxonomy" id="679197"/>
    <lineage>
        <taxon>Bacteria</taxon>
        <taxon>Bacillati</taxon>
        <taxon>Actinomycetota</taxon>
        <taxon>Actinomycetes</taxon>
        <taxon>Mycobacteriales</taxon>
        <taxon>Segniliparaceae</taxon>
        <taxon>Segniliparus</taxon>
    </lineage>
</organism>
<dbReference type="GO" id="GO:0050660">
    <property type="term" value="F:flavin adenine dinucleotide binding"/>
    <property type="evidence" value="ECO:0007669"/>
    <property type="project" value="InterPro"/>
</dbReference>
<evidence type="ECO:0000256" key="1">
    <source>
        <dbReference type="ARBA" id="ARBA00022630"/>
    </source>
</evidence>
<protein>
    <submittedName>
        <fullName evidence="4">Uncharacterized protein</fullName>
    </submittedName>
</protein>
<dbReference type="Proteomes" id="UP000004816">
    <property type="component" value="Unassembled WGS sequence"/>
</dbReference>
<accession>U1LMK9</accession>
<dbReference type="InterPro" id="IPR040165">
    <property type="entry name" value="Diminuto-like"/>
</dbReference>
<name>U1LMK9_SEGRC</name>
<reference evidence="4 5" key="1">
    <citation type="journal article" date="2011" name="Stand. Genomic Sci.">
        <title>High quality draft genome sequence of Segniliparus rugosus CDC 945(T)= (ATCC BAA-974(T)).</title>
        <authorList>
            <person name="Earl A.M."/>
            <person name="Desjardins C.A."/>
            <person name="Fitzgerald M.G."/>
            <person name="Arachchi H.M."/>
            <person name="Zeng Q."/>
            <person name="Mehta T."/>
            <person name="Griggs A."/>
            <person name="Birren B.W."/>
            <person name="Toney N.C."/>
            <person name="Carr J."/>
            <person name="Posey J."/>
            <person name="Butler W.R."/>
        </authorList>
    </citation>
    <scope>NUCLEOTIDE SEQUENCE [LARGE SCALE GENOMIC DNA]</scope>
    <source>
        <strain evidence="5">ATCC BAA-974 / DSM 45345 / CCUG 50838 / CIP 108380 / JCM 13579 / CDC 945</strain>
    </source>
</reference>
<sequence>MYFGFPNSYGTLGYATRLTIELEQAARYVALRSVRFSDLDELSAAIVAICAERAWEREAVDYLDGVVFSAGESYLVLGRQTHEPGPTSDYTGQRIFYQSIRHPEAGKAKRDRLTTHDYLWRWDTDWFWCSRAFGAQHPLVRRLWPRRWRRSSVYWKLVALDRRFGVADRLERRAGRPPLERVVQDVEVPVERLAQFVRWFLGATGIAPVWLCPIVLRQRAGPARPWPLYPLESGKTWVNVGFWSSVSQRPGDPSSTNRLIERTVAEFSGHKSLYSESFYAPEEFEKLYGGQRYRDLKARYDPEGRFLTLYQKTVRNR</sequence>
<evidence type="ECO:0000256" key="3">
    <source>
        <dbReference type="ARBA" id="ARBA00023002"/>
    </source>
</evidence>
<dbReference type="GO" id="GO:0016491">
    <property type="term" value="F:oxidoreductase activity"/>
    <property type="evidence" value="ECO:0007669"/>
    <property type="project" value="UniProtKB-KW"/>
</dbReference>